<dbReference type="FunFam" id="2.10.25.10:FF:000119">
    <property type="entry name" value="vitamin K-dependent protein S"/>
    <property type="match status" value="1"/>
</dbReference>
<dbReference type="InterPro" id="IPR051505">
    <property type="entry name" value="C-type_lectin_domain"/>
</dbReference>
<feature type="transmembrane region" description="Helical" evidence="12">
    <location>
        <begin position="661"/>
        <end position="685"/>
    </location>
</feature>
<dbReference type="CDD" id="cd03600">
    <property type="entry name" value="CLECT_thrombomodulin_like"/>
    <property type="match status" value="1"/>
</dbReference>
<evidence type="ECO:0000259" key="15">
    <source>
        <dbReference type="PROSITE" id="PS50041"/>
    </source>
</evidence>
<keyword evidence="7" id="KW-0677">Repeat</keyword>
<dbReference type="GO" id="GO:0030246">
    <property type="term" value="F:carbohydrate binding"/>
    <property type="evidence" value="ECO:0007669"/>
    <property type="project" value="UniProtKB-KW"/>
</dbReference>
<evidence type="ECO:0000256" key="3">
    <source>
        <dbReference type="ARBA" id="ARBA00022553"/>
    </source>
</evidence>
<dbReference type="InterPro" id="IPR049883">
    <property type="entry name" value="NOTCH1_EGF-like"/>
</dbReference>
<dbReference type="Pfam" id="PF07645">
    <property type="entry name" value="EGF_CA"/>
    <property type="match status" value="1"/>
</dbReference>
<evidence type="ECO:0000256" key="9">
    <source>
        <dbReference type="ARBA" id="ARBA00023136"/>
    </source>
</evidence>
<keyword evidence="5 13" id="KW-0732">Signal</keyword>
<name>A0A8C5MYN7_9ANUR</name>
<evidence type="ECO:0000256" key="4">
    <source>
        <dbReference type="ARBA" id="ARBA00022692"/>
    </source>
</evidence>
<protein>
    <submittedName>
        <fullName evidence="16">CD248 molecule</fullName>
    </submittedName>
</protein>
<dbReference type="PANTHER" id="PTHR14789:SF4">
    <property type="entry name" value="ENDOSIALIN"/>
    <property type="match status" value="1"/>
</dbReference>
<dbReference type="AlphaFoldDB" id="A0A8C5MYN7"/>
<dbReference type="GO" id="GO:0050840">
    <property type="term" value="F:extracellular matrix binding"/>
    <property type="evidence" value="ECO:0007669"/>
    <property type="project" value="TreeGrafter"/>
</dbReference>
<dbReference type="Gene3D" id="2.10.25.10">
    <property type="entry name" value="Laminin"/>
    <property type="match status" value="4"/>
</dbReference>
<dbReference type="InterPro" id="IPR001304">
    <property type="entry name" value="C-type_lectin-like"/>
</dbReference>
<keyword evidence="2 11" id="KW-0245">EGF-like domain</keyword>
<evidence type="ECO:0000313" key="17">
    <source>
        <dbReference type="Proteomes" id="UP000694569"/>
    </source>
</evidence>
<dbReference type="PROSITE" id="PS01186">
    <property type="entry name" value="EGF_2"/>
    <property type="match status" value="1"/>
</dbReference>
<dbReference type="GO" id="GO:0031012">
    <property type="term" value="C:extracellular matrix"/>
    <property type="evidence" value="ECO:0007669"/>
    <property type="project" value="TreeGrafter"/>
</dbReference>
<dbReference type="GO" id="GO:0016477">
    <property type="term" value="P:cell migration"/>
    <property type="evidence" value="ECO:0007669"/>
    <property type="project" value="TreeGrafter"/>
</dbReference>
<feature type="domain" description="EGF-like" evidence="14">
    <location>
        <begin position="329"/>
        <end position="365"/>
    </location>
</feature>
<dbReference type="PANTHER" id="PTHR14789">
    <property type="entry name" value="CHONDROLECTIN VARIANT CHODLFDELTAE"/>
    <property type="match status" value="1"/>
</dbReference>
<feature type="signal peptide" evidence="13">
    <location>
        <begin position="1"/>
        <end position="17"/>
    </location>
</feature>
<evidence type="ECO:0000256" key="7">
    <source>
        <dbReference type="ARBA" id="ARBA00022737"/>
    </source>
</evidence>
<accession>A0A8C5MYN7</accession>
<comment type="subcellular location">
    <subcellularLocation>
        <location evidence="1">Membrane</location>
        <topology evidence="1">Single-pass type I membrane protein</topology>
    </subcellularLocation>
</comment>
<dbReference type="Proteomes" id="UP000694569">
    <property type="component" value="Unplaced"/>
</dbReference>
<reference evidence="16" key="2">
    <citation type="submission" date="2025-09" db="UniProtKB">
        <authorList>
            <consortium name="Ensembl"/>
        </authorList>
    </citation>
    <scope>IDENTIFICATION</scope>
</reference>
<dbReference type="InterPro" id="IPR000742">
    <property type="entry name" value="EGF"/>
</dbReference>
<gene>
    <name evidence="16" type="primary">CD248</name>
</gene>
<dbReference type="Gene3D" id="3.10.100.10">
    <property type="entry name" value="Mannose-Binding Protein A, subunit A"/>
    <property type="match status" value="1"/>
</dbReference>
<dbReference type="Pfam" id="PF12662">
    <property type="entry name" value="cEGF"/>
    <property type="match status" value="2"/>
</dbReference>
<dbReference type="SMART" id="SM00181">
    <property type="entry name" value="EGF"/>
    <property type="match status" value="4"/>
</dbReference>
<keyword evidence="17" id="KW-1185">Reference proteome</keyword>
<keyword evidence="6" id="KW-0430">Lectin</keyword>
<evidence type="ECO:0000256" key="8">
    <source>
        <dbReference type="ARBA" id="ARBA00022989"/>
    </source>
</evidence>
<dbReference type="Ensembl" id="ENSLLET00000019782.1">
    <property type="protein sequence ID" value="ENSLLEP00000019035.1"/>
    <property type="gene ID" value="ENSLLEG00000012073.1"/>
</dbReference>
<dbReference type="InterPro" id="IPR009030">
    <property type="entry name" value="Growth_fac_rcpt_cys_sf"/>
</dbReference>
<dbReference type="Pfam" id="PF00059">
    <property type="entry name" value="Lectin_C"/>
    <property type="match status" value="1"/>
</dbReference>
<dbReference type="PROSITE" id="PS50041">
    <property type="entry name" value="C_TYPE_LECTIN_2"/>
    <property type="match status" value="1"/>
</dbReference>
<sequence>MFKIIFMLPLIISLSSGELKEQDAFCGPGDSCYAVFYSRHTFLESWRACREKGGNLATVKNSQEAALVEQLLTSSASSRGDGFVSKQKFWIGLQRQPRQCAPQKPLRGFTWTTGDQDTAFTNWATQAISAGSPSSCSAPRCVAIGLGNDKPEDDFKWLEGSCTLHVEGFVCKYRYQGMCPSLSERIVSYSAPFGYQGTWLDSVPFGTVAMVSCEGQPRDMSVLCMMKEDGTVGWNIDEPLCHPSFSRQCQGCQQLCGESGVCSCAKGYFLQSDGRSCEPIDEMSYEDPTSEQGCPCQYQCVGYSGIGRRYQCICPEGYQLAIDGHHCVDIDECDEEEGPCDHSCENTLGSYICSCDLGFTLSEDEPGHCVDVDECRIAQVCQQMCVNYDGGFECYCSEGYELDSDHVKCNLIRYIPNPPLLTSAEDLEEESYTDEEDSRFEEWEKPGATYGGTRQIWDSNDNTDIEDRTTFGGKQGVAKTTTSVEIGWNVDEKVEPTMIDAVGTINTFDKWETEGYHLPSTTIFPDSKTSATVNTETEMSSKLQTTSSRFILMSPTVRDRLSTVKTPTGKNYVLTVSVAKGTSEIPSTTEFVTTKTSMDISKPTVDLDIVNPSTDVLELEDVLTTALPEIPLHKESETASPVQTSISPIQQGSRVKRDNRWLIVALLVPLSVFLVIMLAMGIVYCTRCGGETKPRSVTDCYHWVTGGGPDKGLP</sequence>
<keyword evidence="3" id="KW-0597">Phosphoprotein</keyword>
<feature type="domain" description="C-type lectin" evidence="15">
    <location>
        <begin position="28"/>
        <end position="162"/>
    </location>
</feature>
<evidence type="ECO:0000256" key="12">
    <source>
        <dbReference type="SAM" id="Phobius"/>
    </source>
</evidence>
<reference evidence="16" key="1">
    <citation type="submission" date="2025-08" db="UniProtKB">
        <authorList>
            <consortium name="Ensembl"/>
        </authorList>
    </citation>
    <scope>IDENTIFICATION</scope>
</reference>
<keyword evidence="10" id="KW-1015">Disulfide bond</keyword>
<dbReference type="SMART" id="SM00179">
    <property type="entry name" value="EGF_CA"/>
    <property type="match status" value="2"/>
</dbReference>
<dbReference type="OrthoDB" id="10045365at2759"/>
<dbReference type="PROSITE" id="PS50026">
    <property type="entry name" value="EGF_3"/>
    <property type="match status" value="1"/>
</dbReference>
<dbReference type="InterPro" id="IPR000152">
    <property type="entry name" value="EGF-type_Asp/Asn_hydroxyl_site"/>
</dbReference>
<keyword evidence="8 12" id="KW-1133">Transmembrane helix</keyword>
<evidence type="ECO:0000256" key="2">
    <source>
        <dbReference type="ARBA" id="ARBA00022536"/>
    </source>
</evidence>
<evidence type="ECO:0000259" key="14">
    <source>
        <dbReference type="PROSITE" id="PS50026"/>
    </source>
</evidence>
<dbReference type="InterPro" id="IPR016187">
    <property type="entry name" value="CTDL_fold"/>
</dbReference>
<dbReference type="GO" id="GO:1990430">
    <property type="term" value="F:extracellular matrix protein binding"/>
    <property type="evidence" value="ECO:0007669"/>
    <property type="project" value="TreeGrafter"/>
</dbReference>
<dbReference type="GeneTree" id="ENSGT00940000162405"/>
<keyword evidence="4 12" id="KW-0812">Transmembrane</keyword>
<comment type="caution">
    <text evidence="11">Lacks conserved residue(s) required for the propagation of feature annotation.</text>
</comment>
<dbReference type="SUPFAM" id="SSF57184">
    <property type="entry name" value="Growth factor receptor domain"/>
    <property type="match status" value="1"/>
</dbReference>
<evidence type="ECO:0000256" key="6">
    <source>
        <dbReference type="ARBA" id="ARBA00022734"/>
    </source>
</evidence>
<dbReference type="InterPro" id="IPR026823">
    <property type="entry name" value="cEGF"/>
</dbReference>
<dbReference type="CDD" id="cd00054">
    <property type="entry name" value="EGF_CA"/>
    <property type="match status" value="1"/>
</dbReference>
<evidence type="ECO:0000256" key="10">
    <source>
        <dbReference type="ARBA" id="ARBA00023157"/>
    </source>
</evidence>
<evidence type="ECO:0000256" key="1">
    <source>
        <dbReference type="ARBA" id="ARBA00004479"/>
    </source>
</evidence>
<dbReference type="PROSITE" id="PS00010">
    <property type="entry name" value="ASX_HYDROXYL"/>
    <property type="match status" value="2"/>
</dbReference>
<dbReference type="InterPro" id="IPR018097">
    <property type="entry name" value="EGF_Ca-bd_CS"/>
</dbReference>
<dbReference type="SMART" id="SM00034">
    <property type="entry name" value="CLECT"/>
    <property type="match status" value="1"/>
</dbReference>
<dbReference type="InterPro" id="IPR001881">
    <property type="entry name" value="EGF-like_Ca-bd_dom"/>
</dbReference>
<dbReference type="SUPFAM" id="SSF56436">
    <property type="entry name" value="C-type lectin-like"/>
    <property type="match status" value="1"/>
</dbReference>
<evidence type="ECO:0000256" key="11">
    <source>
        <dbReference type="PROSITE-ProRule" id="PRU00076"/>
    </source>
</evidence>
<feature type="chain" id="PRO_5034080820" evidence="13">
    <location>
        <begin position="18"/>
        <end position="714"/>
    </location>
</feature>
<dbReference type="PROSITE" id="PS01187">
    <property type="entry name" value="EGF_CA"/>
    <property type="match status" value="1"/>
</dbReference>
<dbReference type="SUPFAM" id="SSF57196">
    <property type="entry name" value="EGF/Laminin"/>
    <property type="match status" value="1"/>
</dbReference>
<keyword evidence="9 12" id="KW-0472">Membrane</keyword>
<evidence type="ECO:0000256" key="13">
    <source>
        <dbReference type="SAM" id="SignalP"/>
    </source>
</evidence>
<dbReference type="GO" id="GO:0009897">
    <property type="term" value="C:external side of plasma membrane"/>
    <property type="evidence" value="ECO:0007669"/>
    <property type="project" value="TreeGrafter"/>
</dbReference>
<dbReference type="InterPro" id="IPR016186">
    <property type="entry name" value="C-type_lectin-like/link_sf"/>
</dbReference>
<evidence type="ECO:0000313" key="16">
    <source>
        <dbReference type="Ensembl" id="ENSLLEP00000019035.1"/>
    </source>
</evidence>
<evidence type="ECO:0000256" key="5">
    <source>
        <dbReference type="ARBA" id="ARBA00022729"/>
    </source>
</evidence>
<organism evidence="16 17">
    <name type="scientific">Leptobrachium leishanense</name>
    <name type="common">Leishan spiny toad</name>
    <dbReference type="NCBI Taxonomy" id="445787"/>
    <lineage>
        <taxon>Eukaryota</taxon>
        <taxon>Metazoa</taxon>
        <taxon>Chordata</taxon>
        <taxon>Craniata</taxon>
        <taxon>Vertebrata</taxon>
        <taxon>Euteleostomi</taxon>
        <taxon>Amphibia</taxon>
        <taxon>Batrachia</taxon>
        <taxon>Anura</taxon>
        <taxon>Pelobatoidea</taxon>
        <taxon>Megophryidae</taxon>
        <taxon>Leptobrachium</taxon>
    </lineage>
</organism>
<proteinExistence type="predicted"/>
<dbReference type="GO" id="GO:0005509">
    <property type="term" value="F:calcium ion binding"/>
    <property type="evidence" value="ECO:0007669"/>
    <property type="project" value="InterPro"/>
</dbReference>